<proteinExistence type="predicted"/>
<keyword evidence="3" id="KW-1185">Reference proteome</keyword>
<feature type="signal peptide" evidence="1">
    <location>
        <begin position="1"/>
        <end position="24"/>
    </location>
</feature>
<name>A0ABN4YDF3_9GAMM</name>
<reference evidence="2 3" key="1">
    <citation type="submission" date="2017-03" db="EMBL/GenBank/DDBJ databases">
        <title>Genome sequencing of Shewanella japonica KCTC 22435.</title>
        <authorList>
            <person name="Kim K.M."/>
        </authorList>
    </citation>
    <scope>NUCLEOTIDE SEQUENCE [LARGE SCALE GENOMIC DNA]</scope>
    <source>
        <strain evidence="2 3">KCTC 22435</strain>
    </source>
</reference>
<keyword evidence="1" id="KW-0732">Signal</keyword>
<accession>A0ABN4YDF3</accession>
<sequence length="397" mass="44041">MKKMINSVPIVVFSFFCFFSQANATSKLITLNLDTTDSVESFVSVNAKILQGPINKGDVVTDYFDSDTDQGWPRFVISKDAVHRKVQLVNQNSDIINAELYISRLFFPNYFLLPYKMIGTNCTNTFGTEGWDGTSQTRTQRYWYPIGGVSKERVECIVDYSAAVNFGESKLSEELMSSLSYFLLTLDITEEPIERVKAGVYTLLEPETYTVCGTLNACDLSINAGGAFPATVTNPIITIQVEATMPVVTTFTTDKFIKLDDAKSSYLMTGQYPEILEAEADFQYESNSNNTWSLTCEYSSADSCATKSDSGDLLPFDIVIDLPQTHITDSGQTQDIKFKPNHDLVVLANKSSSGIDYRGRGEIKMSTLAGESERVYKDHSGTSYQGKVTITIDAIVK</sequence>
<dbReference type="Proteomes" id="UP000191820">
    <property type="component" value="Chromosome"/>
</dbReference>
<protein>
    <submittedName>
        <fullName evidence="2">Uncharacterized protein</fullName>
    </submittedName>
</protein>
<dbReference type="RefSeq" id="WP_080915802.1">
    <property type="nucleotide sequence ID" value="NZ_CP020472.1"/>
</dbReference>
<gene>
    <name evidence="2" type="ORF">SJ2017_2181</name>
</gene>
<evidence type="ECO:0000256" key="1">
    <source>
        <dbReference type="SAM" id="SignalP"/>
    </source>
</evidence>
<organism evidence="2 3">
    <name type="scientific">Shewanella japonica</name>
    <dbReference type="NCBI Taxonomy" id="93973"/>
    <lineage>
        <taxon>Bacteria</taxon>
        <taxon>Pseudomonadati</taxon>
        <taxon>Pseudomonadota</taxon>
        <taxon>Gammaproteobacteria</taxon>
        <taxon>Alteromonadales</taxon>
        <taxon>Shewanellaceae</taxon>
        <taxon>Shewanella</taxon>
    </lineage>
</organism>
<evidence type="ECO:0000313" key="3">
    <source>
        <dbReference type="Proteomes" id="UP000191820"/>
    </source>
</evidence>
<dbReference type="EMBL" id="CP020472">
    <property type="protein sequence ID" value="ARD22476.1"/>
    <property type="molecule type" value="Genomic_DNA"/>
</dbReference>
<feature type="chain" id="PRO_5045037049" evidence="1">
    <location>
        <begin position="25"/>
        <end position="397"/>
    </location>
</feature>
<evidence type="ECO:0000313" key="2">
    <source>
        <dbReference type="EMBL" id="ARD22476.1"/>
    </source>
</evidence>